<dbReference type="InterPro" id="IPR044824">
    <property type="entry name" value="MAIN-like"/>
</dbReference>
<feature type="compositionally biased region" description="Polar residues" evidence="2">
    <location>
        <begin position="585"/>
        <end position="601"/>
    </location>
</feature>
<dbReference type="Proteomes" id="UP000187203">
    <property type="component" value="Unassembled WGS sequence"/>
</dbReference>
<dbReference type="AlphaFoldDB" id="A0A1R3KTE4"/>
<feature type="coiled-coil region" evidence="1">
    <location>
        <begin position="792"/>
        <end position="881"/>
    </location>
</feature>
<feature type="compositionally biased region" description="Basic and acidic residues" evidence="2">
    <location>
        <begin position="645"/>
        <end position="656"/>
    </location>
</feature>
<reference evidence="5" key="1">
    <citation type="submission" date="2013-09" db="EMBL/GenBank/DDBJ databases">
        <title>Corchorus olitorius genome sequencing.</title>
        <authorList>
            <person name="Alam M."/>
            <person name="Haque M.S."/>
            <person name="Islam M.S."/>
            <person name="Emdad E.M."/>
            <person name="Islam M.M."/>
            <person name="Ahmed B."/>
            <person name="Halim A."/>
            <person name="Hossen Q.M.M."/>
            <person name="Hossain M.Z."/>
            <person name="Ahmed R."/>
            <person name="Khan M.M."/>
            <person name="Islam R."/>
            <person name="Rashid M.M."/>
            <person name="Khan S.A."/>
            <person name="Rahman M.S."/>
            <person name="Alam M."/>
            <person name="Yahiya A.S."/>
            <person name="Khan M.S."/>
            <person name="Azam M.S."/>
            <person name="Haque T."/>
            <person name="Lashkar M.Z.H."/>
            <person name="Akhand A.I."/>
            <person name="Morshed G."/>
            <person name="Roy S."/>
            <person name="Uddin K.S."/>
            <person name="Rabeya T."/>
            <person name="Hossain A.S."/>
            <person name="Chowdhury A."/>
            <person name="Snigdha A.R."/>
            <person name="Mortoza M.S."/>
            <person name="Matin S.A."/>
            <person name="Hoque S.M.E."/>
            <person name="Islam M.K."/>
            <person name="Roy D.K."/>
            <person name="Haider R."/>
            <person name="Moosa M.M."/>
            <person name="Elias S.M."/>
            <person name="Hasan A.M."/>
            <person name="Jahan S."/>
            <person name="Shafiuddin M."/>
            <person name="Mahmood N."/>
            <person name="Shommy N.S."/>
        </authorList>
    </citation>
    <scope>NUCLEOTIDE SEQUENCE [LARGE SCALE GENOMIC DNA]</scope>
    <source>
        <strain evidence="5">cv. O-4</strain>
    </source>
</reference>
<feature type="compositionally biased region" description="Pro residues" evidence="2">
    <location>
        <begin position="628"/>
        <end position="637"/>
    </location>
</feature>
<dbReference type="GO" id="GO:0010073">
    <property type="term" value="P:meristem maintenance"/>
    <property type="evidence" value="ECO:0007669"/>
    <property type="project" value="InterPro"/>
</dbReference>
<dbReference type="OrthoDB" id="1258364at2759"/>
<dbReference type="InterPro" id="IPR019557">
    <property type="entry name" value="AminoTfrase-like_pln_mobile"/>
</dbReference>
<evidence type="ECO:0000313" key="4">
    <source>
        <dbReference type="EMBL" id="OMP10308.1"/>
    </source>
</evidence>
<feature type="region of interest" description="Disordered" evidence="2">
    <location>
        <begin position="927"/>
        <end position="951"/>
    </location>
</feature>
<organism evidence="4 5">
    <name type="scientific">Corchorus olitorius</name>
    <dbReference type="NCBI Taxonomy" id="93759"/>
    <lineage>
        <taxon>Eukaryota</taxon>
        <taxon>Viridiplantae</taxon>
        <taxon>Streptophyta</taxon>
        <taxon>Embryophyta</taxon>
        <taxon>Tracheophyta</taxon>
        <taxon>Spermatophyta</taxon>
        <taxon>Magnoliopsida</taxon>
        <taxon>eudicotyledons</taxon>
        <taxon>Gunneridae</taxon>
        <taxon>Pentapetalae</taxon>
        <taxon>rosids</taxon>
        <taxon>malvids</taxon>
        <taxon>Malvales</taxon>
        <taxon>Malvaceae</taxon>
        <taxon>Grewioideae</taxon>
        <taxon>Apeibeae</taxon>
        <taxon>Corchorus</taxon>
    </lineage>
</organism>
<accession>A0A1R3KTE4</accession>
<evidence type="ECO:0000256" key="1">
    <source>
        <dbReference type="SAM" id="Coils"/>
    </source>
</evidence>
<keyword evidence="1" id="KW-0175">Coiled coil</keyword>
<gene>
    <name evidence="4" type="ORF">COLO4_04628</name>
</gene>
<dbReference type="PANTHER" id="PTHR46033">
    <property type="entry name" value="PROTEIN MAIN-LIKE 2"/>
    <property type="match status" value="1"/>
</dbReference>
<feature type="domain" description="Aminotransferase-like plant mobile" evidence="3">
    <location>
        <begin position="200"/>
        <end position="271"/>
    </location>
</feature>
<comment type="caution">
    <text evidence="4">The sequence shown here is derived from an EMBL/GenBank/DDBJ whole genome shotgun (WGS) entry which is preliminary data.</text>
</comment>
<feature type="compositionally biased region" description="Polar residues" evidence="2">
    <location>
        <begin position="42"/>
        <end position="53"/>
    </location>
</feature>
<dbReference type="EMBL" id="AWUE01011938">
    <property type="protein sequence ID" value="OMP10308.1"/>
    <property type="molecule type" value="Genomic_DNA"/>
</dbReference>
<protein>
    <recommendedName>
        <fullName evidence="3">Aminotransferase-like plant mobile domain-containing protein</fullName>
    </recommendedName>
</protein>
<evidence type="ECO:0000313" key="5">
    <source>
        <dbReference type="Proteomes" id="UP000187203"/>
    </source>
</evidence>
<proteinExistence type="predicted"/>
<feature type="compositionally biased region" description="Polar residues" evidence="2">
    <location>
        <begin position="513"/>
        <end position="524"/>
    </location>
</feature>
<feature type="region of interest" description="Disordered" evidence="2">
    <location>
        <begin position="1"/>
        <end position="104"/>
    </location>
</feature>
<feature type="compositionally biased region" description="Low complexity" evidence="2">
    <location>
        <begin position="689"/>
        <end position="699"/>
    </location>
</feature>
<feature type="compositionally biased region" description="Polar residues" evidence="2">
    <location>
        <begin position="1"/>
        <end position="34"/>
    </location>
</feature>
<dbReference type="Pfam" id="PF10536">
    <property type="entry name" value="PMD"/>
    <property type="match status" value="1"/>
</dbReference>
<feature type="region of interest" description="Disordered" evidence="2">
    <location>
        <begin position="479"/>
        <end position="527"/>
    </location>
</feature>
<feature type="compositionally biased region" description="Low complexity" evidence="2">
    <location>
        <begin position="66"/>
        <end position="76"/>
    </location>
</feature>
<feature type="region of interest" description="Disordered" evidence="2">
    <location>
        <begin position="585"/>
        <end position="701"/>
    </location>
</feature>
<evidence type="ECO:0000256" key="2">
    <source>
        <dbReference type="SAM" id="MobiDB-lite"/>
    </source>
</evidence>
<dbReference type="PANTHER" id="PTHR46033:SF8">
    <property type="entry name" value="PROTEIN MAINTENANCE OF MERISTEMS-LIKE"/>
    <property type="match status" value="1"/>
</dbReference>
<keyword evidence="5" id="KW-1185">Reference proteome</keyword>
<name>A0A1R3KTE4_9ROSI</name>
<sequence>MASKPNSSIVQSSNNNGQRRQDSSNQGRTPNSLSPRRDRPRTLNSQFVSQNSASGSRPTPTPVPSVAPSTVSRPSTYKGRINLPKPDAPPVLSEPDDQPTNTDDTLTDIQRIIAANEHIEETDDGRKKLVLTPVYLHSPPSALDQYFPSHSFLDLPFKCSSYHWDLWMKKPATWPTHLPEWHSWVNRMLHYYEGAFVSQGIYPFIMLSLEEFNYDSAVLPALMSYWNRCFNFFHLPCGPMSVTLMDVAAITGLPVDGFEVSSVMGTTQEEESIDYSIPPKYISPLPLASSKSLLSYGALYASRPTVCDSFEKAFTYFWNLQIDRPTDKFFIFETRNHGPKWFRAAPDDTDDDRVREAWKNYCLPLDLPVGLDPTYSKTRLGFEFYSPSLFCRQLGFIQRVPVPPATSRNRCCHQLLTSFKRKDLEDAHEEMFNARENAAFKMPPFLPNCSPSFKSWWAGQWKSITGKENVEVIATRLAPPEGKRITKPKKKRVAPNQSSDEENGAPLKKKPTLNASATPASSNPTDDHLIAEAKKPKATKPSPTVSSSPFLVLKLASFLPQAAPCSTLGLSSSSNPFKISSSTPFGYTSGPSASTSISLKVSPSKEDTGSKLATPMTPSAWMAKTPSATPPSDPSPPEEASSASKTKEPSAKKTLDFDTPLDLTLASPIGLPAKETLSSPKPVTPKPTPTKTLSTPSLVDPTSSLLARHESLKRLISKTVHSPYRSVRDSEVPSEAALDGALKTLYALLSDTSLALKEKNLEPIYAAAHVWSFSPGITEDTAQFWHYFPQSFQDAVSKLDRLSTALDQTEEQRSEFERCQEDIENENSKVFEVAIPTDEEFQVDSKISEVERKVTDLQAELASLKADRADLATKREQNTRERMDCLEVRTKELIARRPEIDEIDRQRAYLQFQIDQLSVEVELWNDYLPPRKEADNSDDTDGDDGEGEENS</sequence>
<feature type="compositionally biased region" description="Acidic residues" evidence="2">
    <location>
        <begin position="936"/>
        <end position="951"/>
    </location>
</feature>
<evidence type="ECO:0000259" key="3">
    <source>
        <dbReference type="Pfam" id="PF10536"/>
    </source>
</evidence>